<dbReference type="PANTHER" id="PTHR18964">
    <property type="entry name" value="ROK (REPRESSOR, ORF, KINASE) FAMILY"/>
    <property type="match status" value="1"/>
</dbReference>
<dbReference type="PANTHER" id="PTHR18964:SF149">
    <property type="entry name" value="BIFUNCTIONAL UDP-N-ACETYLGLUCOSAMINE 2-EPIMERASE_N-ACETYLMANNOSAMINE KINASE"/>
    <property type="match status" value="1"/>
</dbReference>
<dbReference type="RefSeq" id="WP_345177392.1">
    <property type="nucleotide sequence ID" value="NZ_BAABFQ010000006.1"/>
</dbReference>
<dbReference type="InterPro" id="IPR000600">
    <property type="entry name" value="ROK"/>
</dbReference>
<dbReference type="Proteomes" id="UP001595956">
    <property type="component" value="Unassembled WGS sequence"/>
</dbReference>
<reference evidence="4" key="1">
    <citation type="journal article" date="2019" name="Int. J. Syst. Evol. Microbiol.">
        <title>The Global Catalogue of Microorganisms (GCM) 10K type strain sequencing project: providing services to taxonomists for standard genome sequencing and annotation.</title>
        <authorList>
            <consortium name="The Broad Institute Genomics Platform"/>
            <consortium name="The Broad Institute Genome Sequencing Center for Infectious Disease"/>
            <person name="Wu L."/>
            <person name="Ma J."/>
        </authorList>
    </citation>
    <scope>NUCLEOTIDE SEQUENCE [LARGE SCALE GENOMIC DNA]</scope>
    <source>
        <strain evidence="4">KACC 13778</strain>
    </source>
</reference>
<evidence type="ECO:0000256" key="2">
    <source>
        <dbReference type="SAM" id="MobiDB-lite"/>
    </source>
</evidence>
<dbReference type="InterPro" id="IPR036388">
    <property type="entry name" value="WH-like_DNA-bd_sf"/>
</dbReference>
<keyword evidence="4" id="KW-1185">Reference proteome</keyword>
<protein>
    <submittedName>
        <fullName evidence="3">ROK family transcriptional regulator</fullName>
    </submittedName>
</protein>
<dbReference type="InterPro" id="IPR036390">
    <property type="entry name" value="WH_DNA-bd_sf"/>
</dbReference>
<gene>
    <name evidence="3" type="ORF">ACFPKY_03160</name>
</gene>
<dbReference type="Pfam" id="PF00480">
    <property type="entry name" value="ROK"/>
    <property type="match status" value="1"/>
</dbReference>
<comment type="caution">
    <text evidence="3">The sequence shown here is derived from an EMBL/GenBank/DDBJ whole genome shotgun (WGS) entry which is preliminary data.</text>
</comment>
<dbReference type="EMBL" id="JBHSMD010000001">
    <property type="protein sequence ID" value="MFC5492080.1"/>
    <property type="molecule type" value="Genomic_DNA"/>
</dbReference>
<dbReference type="SUPFAM" id="SSF46785">
    <property type="entry name" value="Winged helix' DNA-binding domain"/>
    <property type="match status" value="1"/>
</dbReference>
<evidence type="ECO:0000256" key="1">
    <source>
        <dbReference type="ARBA" id="ARBA00006479"/>
    </source>
</evidence>
<dbReference type="SUPFAM" id="SSF53067">
    <property type="entry name" value="Actin-like ATPase domain"/>
    <property type="match status" value="1"/>
</dbReference>
<organism evidence="3 4">
    <name type="scientific">Nocardioides caricicola</name>
    <dbReference type="NCBI Taxonomy" id="634770"/>
    <lineage>
        <taxon>Bacteria</taxon>
        <taxon>Bacillati</taxon>
        <taxon>Actinomycetota</taxon>
        <taxon>Actinomycetes</taxon>
        <taxon>Propionibacteriales</taxon>
        <taxon>Nocardioidaceae</taxon>
        <taxon>Nocardioides</taxon>
    </lineage>
</organism>
<evidence type="ECO:0000313" key="4">
    <source>
        <dbReference type="Proteomes" id="UP001595956"/>
    </source>
</evidence>
<dbReference type="InterPro" id="IPR049874">
    <property type="entry name" value="ROK_cs"/>
</dbReference>
<name>A0ABW0MUT0_9ACTN</name>
<evidence type="ECO:0000313" key="3">
    <source>
        <dbReference type="EMBL" id="MFC5492080.1"/>
    </source>
</evidence>
<accession>A0ABW0MUT0</accession>
<dbReference type="InterPro" id="IPR043129">
    <property type="entry name" value="ATPase_NBD"/>
</dbReference>
<proteinExistence type="inferred from homology"/>
<feature type="region of interest" description="Disordered" evidence="2">
    <location>
        <begin position="1"/>
        <end position="23"/>
    </location>
</feature>
<comment type="similarity">
    <text evidence="1">Belongs to the ROK (NagC/XylR) family.</text>
</comment>
<dbReference type="Gene3D" id="1.10.10.10">
    <property type="entry name" value="Winged helix-like DNA-binding domain superfamily/Winged helix DNA-binding domain"/>
    <property type="match status" value="1"/>
</dbReference>
<dbReference type="Gene3D" id="3.30.420.40">
    <property type="match status" value="3"/>
</dbReference>
<sequence length="375" mass="38646">MTTTSPVGRPLRPRGKRLQEDTRRHHRSLLLQQLFREGPASRADLARTTGLTRVTVSDLVGELVSDGLVEELGAPAETRVGKPPTLVGLAADSAHIVGIDLSAEDTMTGAVLNLLGQVQHRHQVEIAGAKGDDAVALVHRLAAELIAMTDKPVLGIGVGSPGVVDAGGTVIDAPNLGWTDMPLSTSLAEAFEIPVVVANDANTAVLGEHTFGETGDGGLMVLRVGIGVGAGLVLEGALLHGHLGAAGEIGHVVVDPDGERCACSRTGCLETVLAVPHLRRRIAAGDRTEVLTTAGEQLGVTLAPVVGTLNIHELVLSGPAELLDGPLREAVDRTIRERTMPVSSAGLVVRTSNLGEDVVLVGASVLVLAGQLGVS</sequence>
<dbReference type="PROSITE" id="PS01125">
    <property type="entry name" value="ROK"/>
    <property type="match status" value="1"/>
</dbReference>